<proteinExistence type="predicted"/>
<evidence type="ECO:0000313" key="2">
    <source>
        <dbReference type="Proteomes" id="UP000661280"/>
    </source>
</evidence>
<accession>A0A7R7WKB2</accession>
<protein>
    <submittedName>
        <fullName evidence="1">Uncharacterized protein</fullName>
    </submittedName>
</protein>
<dbReference type="KEGG" id="aluc:AKAW2_80031A"/>
<organism evidence="1 2">
    <name type="scientific">Aspergillus kawachii</name>
    <name type="common">White koji mold</name>
    <name type="synonym">Aspergillus awamori var. kawachi</name>
    <dbReference type="NCBI Taxonomy" id="1069201"/>
    <lineage>
        <taxon>Eukaryota</taxon>
        <taxon>Fungi</taxon>
        <taxon>Dikarya</taxon>
        <taxon>Ascomycota</taxon>
        <taxon>Pezizomycotina</taxon>
        <taxon>Eurotiomycetes</taxon>
        <taxon>Eurotiomycetidae</taxon>
        <taxon>Eurotiales</taxon>
        <taxon>Aspergillaceae</taxon>
        <taxon>Aspergillus</taxon>
        <taxon>Aspergillus subgen. Circumdati</taxon>
    </lineage>
</organism>
<dbReference type="AlphaFoldDB" id="A0A7R7WKB2"/>
<name>A0A7R7WKB2_ASPKA</name>
<dbReference type="RefSeq" id="XP_041547992.1">
    <property type="nucleotide sequence ID" value="XM_041681006.1"/>
</dbReference>
<reference evidence="1" key="2">
    <citation type="submission" date="2021-02" db="EMBL/GenBank/DDBJ databases">
        <title>Aspergillus luchuensis mut. kawachii IFO 4304 genome sequence.</title>
        <authorList>
            <person name="Mori K."/>
            <person name="Kadooka C."/>
            <person name="Goto M."/>
            <person name="Futagami T."/>
        </authorList>
    </citation>
    <scope>NUCLEOTIDE SEQUENCE</scope>
    <source>
        <strain evidence="1">IFO 4308</strain>
    </source>
</reference>
<dbReference type="Proteomes" id="UP000661280">
    <property type="component" value="Chromosome 8"/>
</dbReference>
<dbReference type="EMBL" id="AP024432">
    <property type="protein sequence ID" value="BCS04230.1"/>
    <property type="molecule type" value="Genomic_DNA"/>
</dbReference>
<dbReference type="GeneID" id="64965551"/>
<reference evidence="1" key="1">
    <citation type="submission" date="2021-01" db="EMBL/GenBank/DDBJ databases">
        <authorList>
            <consortium name="Aspergillus luchuensis mut. kawachii IFO 4304 genome sequencing consortium"/>
            <person name="Kazuki M."/>
            <person name="Futagami T."/>
        </authorList>
    </citation>
    <scope>NUCLEOTIDE SEQUENCE</scope>
    <source>
        <strain evidence="1">IFO 4308</strain>
    </source>
</reference>
<keyword evidence="2" id="KW-1185">Reference proteome</keyword>
<gene>
    <name evidence="1" type="ORF">AKAW2_80031A</name>
</gene>
<evidence type="ECO:0000313" key="1">
    <source>
        <dbReference type="EMBL" id="BCS04230.1"/>
    </source>
</evidence>
<sequence length="69" mass="7624">MGAGTPNHWEWIYTTSAFRWNRRSTLVVQITKNDPRHAGGEISDIYNGAPIAKVPTPIPPINRPATIVA</sequence>